<evidence type="ECO:0000256" key="1">
    <source>
        <dbReference type="ARBA" id="ARBA00004571"/>
    </source>
</evidence>
<dbReference type="SUPFAM" id="SSF56935">
    <property type="entry name" value="Porins"/>
    <property type="match status" value="1"/>
</dbReference>
<dbReference type="Pfam" id="PF13620">
    <property type="entry name" value="CarboxypepD_reg"/>
    <property type="match status" value="1"/>
</dbReference>
<keyword evidence="4" id="KW-0812">Transmembrane</keyword>
<dbReference type="Pfam" id="PF07715">
    <property type="entry name" value="Plug"/>
    <property type="match status" value="1"/>
</dbReference>
<dbReference type="EMBL" id="JASBRG010000007">
    <property type="protein sequence ID" value="MDI3320332.1"/>
    <property type="molecule type" value="Genomic_DNA"/>
</dbReference>
<keyword evidence="11" id="KW-0675">Receptor</keyword>
<keyword evidence="12" id="KW-1185">Reference proteome</keyword>
<dbReference type="Gene3D" id="2.170.130.10">
    <property type="entry name" value="TonB-dependent receptor, plug domain"/>
    <property type="match status" value="1"/>
</dbReference>
<dbReference type="Gene3D" id="2.60.40.1120">
    <property type="entry name" value="Carboxypeptidase-like, regulatory domain"/>
    <property type="match status" value="1"/>
</dbReference>
<keyword evidence="5 8" id="KW-0732">Signal</keyword>
<reference evidence="11 12" key="1">
    <citation type="submission" date="2023-05" db="EMBL/GenBank/DDBJ databases">
        <title>Genome sequence of Pinibacter sp. MAH-24.</title>
        <authorList>
            <person name="Huq M.A."/>
        </authorList>
    </citation>
    <scope>NUCLEOTIDE SEQUENCE [LARGE SCALE GENOMIC DNA]</scope>
    <source>
        <strain evidence="11 12">MAH-24</strain>
    </source>
</reference>
<feature type="chain" id="PRO_5046155309" evidence="8">
    <location>
        <begin position="20"/>
        <end position="827"/>
    </location>
</feature>
<evidence type="ECO:0000313" key="11">
    <source>
        <dbReference type="EMBL" id="MDI3320332.1"/>
    </source>
</evidence>
<evidence type="ECO:0000256" key="8">
    <source>
        <dbReference type="SAM" id="SignalP"/>
    </source>
</evidence>
<comment type="caution">
    <text evidence="11">The sequence shown here is derived from an EMBL/GenBank/DDBJ whole genome shotgun (WGS) entry which is preliminary data.</text>
</comment>
<feature type="domain" description="TonB-dependent receptor plug" evidence="9">
    <location>
        <begin position="154"/>
        <end position="229"/>
    </location>
</feature>
<proteinExistence type="predicted"/>
<dbReference type="InterPro" id="IPR008969">
    <property type="entry name" value="CarboxyPept-like_regulatory"/>
</dbReference>
<evidence type="ECO:0000256" key="3">
    <source>
        <dbReference type="ARBA" id="ARBA00022452"/>
    </source>
</evidence>
<evidence type="ECO:0000256" key="6">
    <source>
        <dbReference type="ARBA" id="ARBA00023136"/>
    </source>
</evidence>
<gene>
    <name evidence="11" type="ORF">QJ048_11140</name>
</gene>
<dbReference type="RefSeq" id="WP_282334429.1">
    <property type="nucleotide sequence ID" value="NZ_JASBRG010000007.1"/>
</dbReference>
<comment type="subcellular location">
    <subcellularLocation>
        <location evidence="1">Cell outer membrane</location>
        <topology evidence="1">Multi-pass membrane protein</topology>
    </subcellularLocation>
</comment>
<dbReference type="Proteomes" id="UP001226434">
    <property type="component" value="Unassembled WGS sequence"/>
</dbReference>
<sequence>MRNLLLTLSVLFCCNILFAQHTGGKQDVGKISGRVTDAASHDPLEYATITVLDSFSNKTITGSTSAKDGHFTVEDISAGRYRVTIECIGYKPATLSGIEVTKNGNTTLKNILLYKEAQSLAEVTVTARPKLVENKIDKMIFNAEKDITSAGGVAADVLKKVPQVSIDVDGNVQLAGNGGIRFLINGRPSTAFGSDIADVLQSIPASQIKSIEVITNPGARYDAQGMGGIINIILKSSKAKGYNGNLSLTAGTRAENGSFNFNARKDNFSVNAFVGGNARLKVNTPYTSARNSIDTVSKTTATLLQDGNTNVKRKGAEAGLGIDWTWKKYNSIAASVNYNMYGVENGGAVNQLQQLFDANSNPLANIATLNNRNTKNNFHGTDIALNYKRTFARDDQELSLSANTSLGHSHINANNLQYAMPQDSLMSGTMNTNPGKEYQTQIALDYSQPIAKKVMLGLGLKTTFLDIASDADVLGYYPVQKAYYYDSSLSNNLDYHQKVYAAYAELSFPVAHLFDVKVGSRYERTETSSYYSNAQKQVATPAYGTFVPSIFLSKQIGERQHVKLSYSKRIERPDYGDLNPFINTSDPKNITAGNPYLKPEIGHRVEAGYSYDFGKGNSVSLTAFYRHNMNDIQPYVTYYPSLQVGDTTYYNVSVSTRENVGVEDNTGVNIFADVFPVSKLEFRSNLSFYHRKIDNQIDVGQSRTSFNYRINANVTYEFASTLTAEFFGNFNSARNEVQGKYPSFATYSFAVRKMFWNKKGSLALSANNPFSEYVTQRTELYGSNFTTTSIRKIPYRSVSLNFTWKFGSLVFKKEKEKEGQGDDNGGI</sequence>
<dbReference type="Gene3D" id="2.40.170.20">
    <property type="entry name" value="TonB-dependent receptor, beta-barrel domain"/>
    <property type="match status" value="1"/>
</dbReference>
<dbReference type="InterPro" id="IPR041700">
    <property type="entry name" value="OMP_b-brl_3"/>
</dbReference>
<name>A0ABT6RCN0_9BACT</name>
<feature type="domain" description="Outer membrane protein beta-barrel" evidence="10">
    <location>
        <begin position="389"/>
        <end position="804"/>
    </location>
</feature>
<keyword evidence="2" id="KW-0813">Transport</keyword>
<dbReference type="PANTHER" id="PTHR30069:SF29">
    <property type="entry name" value="HEMOGLOBIN AND HEMOGLOBIN-HAPTOGLOBIN-BINDING PROTEIN 1-RELATED"/>
    <property type="match status" value="1"/>
</dbReference>
<dbReference type="InterPro" id="IPR012910">
    <property type="entry name" value="Plug_dom"/>
</dbReference>
<evidence type="ECO:0000259" key="9">
    <source>
        <dbReference type="Pfam" id="PF07715"/>
    </source>
</evidence>
<dbReference type="InterPro" id="IPR036942">
    <property type="entry name" value="Beta-barrel_TonB_sf"/>
</dbReference>
<dbReference type="Pfam" id="PF14905">
    <property type="entry name" value="OMP_b-brl_3"/>
    <property type="match status" value="1"/>
</dbReference>
<dbReference type="SUPFAM" id="SSF49464">
    <property type="entry name" value="Carboxypeptidase regulatory domain-like"/>
    <property type="match status" value="1"/>
</dbReference>
<keyword evidence="3" id="KW-1134">Transmembrane beta strand</keyword>
<evidence type="ECO:0000256" key="2">
    <source>
        <dbReference type="ARBA" id="ARBA00022448"/>
    </source>
</evidence>
<evidence type="ECO:0000259" key="10">
    <source>
        <dbReference type="Pfam" id="PF14905"/>
    </source>
</evidence>
<evidence type="ECO:0000313" key="12">
    <source>
        <dbReference type="Proteomes" id="UP001226434"/>
    </source>
</evidence>
<dbReference type="InterPro" id="IPR037066">
    <property type="entry name" value="Plug_dom_sf"/>
</dbReference>
<evidence type="ECO:0000256" key="4">
    <source>
        <dbReference type="ARBA" id="ARBA00022692"/>
    </source>
</evidence>
<keyword evidence="6" id="KW-0472">Membrane</keyword>
<evidence type="ECO:0000256" key="5">
    <source>
        <dbReference type="ARBA" id="ARBA00022729"/>
    </source>
</evidence>
<organism evidence="11 12">
    <name type="scientific">Pinibacter soli</name>
    <dbReference type="NCBI Taxonomy" id="3044211"/>
    <lineage>
        <taxon>Bacteria</taxon>
        <taxon>Pseudomonadati</taxon>
        <taxon>Bacteroidota</taxon>
        <taxon>Chitinophagia</taxon>
        <taxon>Chitinophagales</taxon>
        <taxon>Chitinophagaceae</taxon>
        <taxon>Pinibacter</taxon>
    </lineage>
</organism>
<evidence type="ECO:0000256" key="7">
    <source>
        <dbReference type="ARBA" id="ARBA00023237"/>
    </source>
</evidence>
<accession>A0ABT6RCN0</accession>
<protein>
    <submittedName>
        <fullName evidence="11">TonB-dependent receptor</fullName>
    </submittedName>
</protein>
<dbReference type="PANTHER" id="PTHR30069">
    <property type="entry name" value="TONB-DEPENDENT OUTER MEMBRANE RECEPTOR"/>
    <property type="match status" value="1"/>
</dbReference>
<dbReference type="InterPro" id="IPR039426">
    <property type="entry name" value="TonB-dep_rcpt-like"/>
</dbReference>
<keyword evidence="7" id="KW-0998">Cell outer membrane</keyword>
<feature type="signal peptide" evidence="8">
    <location>
        <begin position="1"/>
        <end position="19"/>
    </location>
</feature>